<evidence type="ECO:0000256" key="2">
    <source>
        <dbReference type="SAM" id="MobiDB-lite"/>
    </source>
</evidence>
<feature type="coiled-coil region" evidence="1">
    <location>
        <begin position="224"/>
        <end position="293"/>
    </location>
</feature>
<feature type="domain" description="Hook C-terminal" evidence="3">
    <location>
        <begin position="155"/>
        <end position="454"/>
    </location>
</feature>
<proteinExistence type="predicted"/>
<protein>
    <submittedName>
        <fullName evidence="4">HOOK3</fullName>
    </submittedName>
</protein>
<sequence length="549" mass="62662">MTIGVPLNYAPHVIVQWIETSVKETITAGLFISCEGKNVEHLAQRIRDAKALCKQCLDRLKKDPTDFVRQFITTDETWIHQYTPETRQQSKQWVESQWFSAKESKFNLICRKGHGQTITGEYYSNLLHQLDVKIREKRSGLKKKSFTRTTHLLTKRLLAERDSLKETIEELRCDKIQNEPNNMAWESSEMLGILPPPIREQLVRLQHENKMLRLRQEEGGGEQVAVLRSLLDDSERRRNELESENRQANRRLLELEGQLEDLDDMPISHGADLREARAMIDSLESQLQASALRKRNKAVQTVLFDSKLSPQELKKGHDNHGQDKPVEKCFQQQNMLAKKDESMAAMEERYRKYLDKAKNVITSLNTKQHSGMGPAIMTLKNQLAEKDKIIEALEAEVEKTRTLTETEERLITTAFFNLGSQLQRKAAEERLSHSPAPAGQTFLSRQRQASSRRGFNLTEGATSSSPTSVHVVQAMIIMEFAKIRQVLNHSLASVSTKESSPLDTKVPSILHIRLGGDSLGWGHDTQLQRLIPEGQVSSGVMFMLWGRLI</sequence>
<dbReference type="Gene3D" id="3.30.420.10">
    <property type="entry name" value="Ribonuclease H-like superfamily/Ribonuclease H"/>
    <property type="match status" value="1"/>
</dbReference>
<dbReference type="InterPro" id="IPR036397">
    <property type="entry name" value="RNaseH_sf"/>
</dbReference>
<accession>A0ABY6KCQ0</accession>
<name>A0ABY6KCQ0_9ARAC</name>
<dbReference type="Proteomes" id="UP001235939">
    <property type="component" value="Chromosome 04"/>
</dbReference>
<feature type="coiled-coil region" evidence="1">
    <location>
        <begin position="336"/>
        <end position="410"/>
    </location>
</feature>
<dbReference type="Pfam" id="PF05622">
    <property type="entry name" value="HOOK"/>
    <property type="match status" value="1"/>
</dbReference>
<keyword evidence="5" id="KW-1185">Reference proteome</keyword>
<organism evidence="4 5">
    <name type="scientific">Cordylochernes scorpioides</name>
    <dbReference type="NCBI Taxonomy" id="51811"/>
    <lineage>
        <taxon>Eukaryota</taxon>
        <taxon>Metazoa</taxon>
        <taxon>Ecdysozoa</taxon>
        <taxon>Arthropoda</taxon>
        <taxon>Chelicerata</taxon>
        <taxon>Arachnida</taxon>
        <taxon>Pseudoscorpiones</taxon>
        <taxon>Cheliferoidea</taxon>
        <taxon>Chernetidae</taxon>
        <taxon>Cordylochernes</taxon>
    </lineage>
</organism>
<reference evidence="4 5" key="1">
    <citation type="submission" date="2022-01" db="EMBL/GenBank/DDBJ databases">
        <title>A chromosomal length assembly of Cordylochernes scorpioides.</title>
        <authorList>
            <person name="Zeh D."/>
            <person name="Zeh J."/>
        </authorList>
    </citation>
    <scope>NUCLEOTIDE SEQUENCE [LARGE SCALE GENOMIC DNA]</scope>
    <source>
        <strain evidence="4">IN4F17</strain>
        <tissue evidence="4">Whole Body</tissue>
    </source>
</reference>
<evidence type="ECO:0000259" key="3">
    <source>
        <dbReference type="Pfam" id="PF05622"/>
    </source>
</evidence>
<dbReference type="EMBL" id="CP092866">
    <property type="protein sequence ID" value="UYV66629.1"/>
    <property type="molecule type" value="Genomic_DNA"/>
</dbReference>
<keyword evidence="1" id="KW-0175">Coiled coil</keyword>
<evidence type="ECO:0000256" key="1">
    <source>
        <dbReference type="SAM" id="Coils"/>
    </source>
</evidence>
<evidence type="ECO:0000313" key="4">
    <source>
        <dbReference type="EMBL" id="UYV66629.1"/>
    </source>
</evidence>
<dbReference type="PANTHER" id="PTHR18947:SF39">
    <property type="entry name" value="PROTEIN HOOK"/>
    <property type="match status" value="1"/>
</dbReference>
<dbReference type="InterPro" id="IPR008636">
    <property type="entry name" value="Hook_C"/>
</dbReference>
<gene>
    <name evidence="4" type="ORF">LAZ67_4002391</name>
</gene>
<dbReference type="PANTHER" id="PTHR18947">
    <property type="entry name" value="HOOK PROTEINS"/>
    <property type="match status" value="1"/>
</dbReference>
<evidence type="ECO:0000313" key="5">
    <source>
        <dbReference type="Proteomes" id="UP001235939"/>
    </source>
</evidence>
<feature type="region of interest" description="Disordered" evidence="2">
    <location>
        <begin position="426"/>
        <end position="449"/>
    </location>
</feature>